<dbReference type="Proteomes" id="UP000189933">
    <property type="component" value="Unassembled WGS sequence"/>
</dbReference>
<accession>A0A1T4NZL3</accession>
<dbReference type="PANTHER" id="PTHR37313">
    <property type="entry name" value="UPF0749 PROTEIN RV1825"/>
    <property type="match status" value="1"/>
</dbReference>
<dbReference type="Pfam" id="PF05949">
    <property type="entry name" value="DUF881"/>
    <property type="match status" value="1"/>
</dbReference>
<evidence type="ECO:0000256" key="1">
    <source>
        <dbReference type="ARBA" id="ARBA00009108"/>
    </source>
</evidence>
<dbReference type="InterPro" id="IPR010273">
    <property type="entry name" value="DUF881"/>
</dbReference>
<dbReference type="Gene3D" id="3.30.70.1880">
    <property type="entry name" value="Protein of unknown function DUF881"/>
    <property type="match status" value="1"/>
</dbReference>
<evidence type="ECO:0000313" key="4">
    <source>
        <dbReference type="Proteomes" id="UP000189933"/>
    </source>
</evidence>
<dbReference type="EMBL" id="FUXM01000009">
    <property type="protein sequence ID" value="SJZ84665.1"/>
    <property type="molecule type" value="Genomic_DNA"/>
</dbReference>
<dbReference type="PANTHER" id="PTHR37313:SF2">
    <property type="entry name" value="UPF0749 PROTEIN YLXX"/>
    <property type="match status" value="1"/>
</dbReference>
<name>A0A1T4NZL3_9FIRM</name>
<keyword evidence="2" id="KW-0175">Coiled coil</keyword>
<protein>
    <submittedName>
        <fullName evidence="3">Uncharacterized conserved protein YlxW, UPF0749 family</fullName>
    </submittedName>
</protein>
<feature type="coiled-coil region" evidence="2">
    <location>
        <begin position="47"/>
        <end position="81"/>
    </location>
</feature>
<dbReference type="OrthoDB" id="9776196at2"/>
<evidence type="ECO:0000313" key="3">
    <source>
        <dbReference type="EMBL" id="SJZ84665.1"/>
    </source>
</evidence>
<evidence type="ECO:0000256" key="2">
    <source>
        <dbReference type="SAM" id="Coils"/>
    </source>
</evidence>
<comment type="similarity">
    <text evidence="1">Belongs to the UPF0749 family.</text>
</comment>
<organism evidence="3 4">
    <name type="scientific">Carboxydocella sporoproducens DSM 16521</name>
    <dbReference type="NCBI Taxonomy" id="1121270"/>
    <lineage>
        <taxon>Bacteria</taxon>
        <taxon>Bacillati</taxon>
        <taxon>Bacillota</taxon>
        <taxon>Clostridia</taxon>
        <taxon>Eubacteriales</taxon>
        <taxon>Clostridiales Family XVI. Incertae Sedis</taxon>
        <taxon>Carboxydocella</taxon>
    </lineage>
</organism>
<proteinExistence type="inferred from homology"/>
<gene>
    <name evidence="3" type="ORF">SAMN02745885_01084</name>
</gene>
<keyword evidence="4" id="KW-1185">Reference proteome</keyword>
<dbReference type="RefSeq" id="WP_078665173.1">
    <property type="nucleotide sequence ID" value="NZ_FUXM01000009.1"/>
</dbReference>
<dbReference type="AlphaFoldDB" id="A0A1T4NZL3"/>
<sequence>MKLSLKRRELSPWQAPIALIAVLTGLLIAIDLRIHDQLTNGPNTKRAETLAAMASRLEKENKAIEKEVSSLRQQLAEWEASQKAEGSLTLQAIRAQMDLTRALVGLTPVEGPGVVIVVNDRTEALELARKENQQVDYWDYLVHDSDLVYLVNDLRAGGAEAIAVNGERIISSSDIKCGGFIVFTNSNRLTAPYQIKAIGDPVALKRAVERGFTYSVLKSLDYPIRIEQHQKILVPAYSGALALRYGQPLTPPAEKGS</sequence>
<reference evidence="4" key="1">
    <citation type="submission" date="2017-02" db="EMBL/GenBank/DDBJ databases">
        <authorList>
            <person name="Varghese N."/>
            <person name="Submissions S."/>
        </authorList>
    </citation>
    <scope>NUCLEOTIDE SEQUENCE [LARGE SCALE GENOMIC DNA]</scope>
    <source>
        <strain evidence="4">DSM 16521</strain>
    </source>
</reference>